<gene>
    <name evidence="8 10 13" type="primary">xylB</name>
    <name evidence="13" type="ORF">C7I84_09025</name>
</gene>
<dbReference type="InterPro" id="IPR006000">
    <property type="entry name" value="Xylulokinase"/>
</dbReference>
<keyword evidence="7 8" id="KW-0119">Carbohydrate metabolism</keyword>
<organism evidence="13 14">
    <name type="scientific">Kumtagia ephedrae</name>
    <dbReference type="NCBI Taxonomy" id="2116701"/>
    <lineage>
        <taxon>Bacteria</taxon>
        <taxon>Pseudomonadati</taxon>
        <taxon>Pseudomonadota</taxon>
        <taxon>Alphaproteobacteria</taxon>
        <taxon>Hyphomicrobiales</taxon>
        <taxon>Phyllobacteriaceae</taxon>
        <taxon>Kumtagia</taxon>
    </lineage>
</organism>
<dbReference type="Pfam" id="PF02782">
    <property type="entry name" value="FGGY_C"/>
    <property type="match status" value="1"/>
</dbReference>
<dbReference type="GO" id="GO:0042732">
    <property type="term" value="P:D-xylose metabolic process"/>
    <property type="evidence" value="ECO:0007669"/>
    <property type="project" value="UniProtKB-KW"/>
</dbReference>
<evidence type="ECO:0000256" key="3">
    <source>
        <dbReference type="ARBA" id="ARBA00022679"/>
    </source>
</evidence>
<keyword evidence="4 8" id="KW-0547">Nucleotide-binding</keyword>
<dbReference type="Proteomes" id="UP000241229">
    <property type="component" value="Unassembled WGS sequence"/>
</dbReference>
<evidence type="ECO:0000256" key="8">
    <source>
        <dbReference type="HAMAP-Rule" id="MF_02220"/>
    </source>
</evidence>
<comment type="similarity">
    <text evidence="1 8 9">Belongs to the FGGY kinase family.</text>
</comment>
<dbReference type="GO" id="GO:0004856">
    <property type="term" value="F:D-xylulokinase activity"/>
    <property type="evidence" value="ECO:0007669"/>
    <property type="project" value="UniProtKB-UniRule"/>
</dbReference>
<evidence type="ECO:0000256" key="7">
    <source>
        <dbReference type="ARBA" id="ARBA00023277"/>
    </source>
</evidence>
<dbReference type="SUPFAM" id="SSF53067">
    <property type="entry name" value="Actin-like ATPase domain"/>
    <property type="match status" value="2"/>
</dbReference>
<dbReference type="EMBL" id="PXYK01000007">
    <property type="protein sequence ID" value="PSJ61737.1"/>
    <property type="molecule type" value="Genomic_DNA"/>
</dbReference>
<feature type="domain" description="Carbohydrate kinase FGGY C-terminal" evidence="12">
    <location>
        <begin position="253"/>
        <end position="435"/>
    </location>
</feature>
<evidence type="ECO:0000256" key="6">
    <source>
        <dbReference type="ARBA" id="ARBA00022840"/>
    </source>
</evidence>
<proteinExistence type="inferred from homology"/>
<protein>
    <recommendedName>
        <fullName evidence="8 10">Xylulose kinase</fullName>
        <shortName evidence="8 10">Xylulokinase</shortName>
        <ecNumber evidence="8 10">2.7.1.17</ecNumber>
    </recommendedName>
</protein>
<dbReference type="PANTHER" id="PTHR43095:SF6">
    <property type="entry name" value="XYLULOSE KINASE"/>
    <property type="match status" value="1"/>
</dbReference>
<name>A0A2P7SGZ3_9HYPH</name>
<keyword evidence="2 8" id="KW-0859">Xylose metabolism</keyword>
<dbReference type="GO" id="GO:0005998">
    <property type="term" value="P:xylulose catabolic process"/>
    <property type="evidence" value="ECO:0007669"/>
    <property type="project" value="UniProtKB-UniRule"/>
</dbReference>
<feature type="active site" description="Proton acceptor" evidence="8">
    <location>
        <position position="236"/>
    </location>
</feature>
<dbReference type="AlphaFoldDB" id="A0A2P7SGZ3"/>
<evidence type="ECO:0000313" key="14">
    <source>
        <dbReference type="Proteomes" id="UP000241229"/>
    </source>
</evidence>
<keyword evidence="6 8" id="KW-0067">ATP-binding</keyword>
<dbReference type="PIRSF" id="PIRSF000538">
    <property type="entry name" value="GlpK"/>
    <property type="match status" value="1"/>
</dbReference>
<dbReference type="RefSeq" id="WP_106771845.1">
    <property type="nucleotide sequence ID" value="NZ_PXYK01000007.1"/>
</dbReference>
<keyword evidence="5 8" id="KW-0418">Kinase</keyword>
<dbReference type="InterPro" id="IPR018483">
    <property type="entry name" value="Carb_kinase_FGGY_CS"/>
</dbReference>
<dbReference type="InterPro" id="IPR043129">
    <property type="entry name" value="ATPase_NBD"/>
</dbReference>
<keyword evidence="3 8" id="KW-0808">Transferase</keyword>
<evidence type="ECO:0000256" key="4">
    <source>
        <dbReference type="ARBA" id="ARBA00022741"/>
    </source>
</evidence>
<evidence type="ECO:0000256" key="2">
    <source>
        <dbReference type="ARBA" id="ARBA00022629"/>
    </source>
</evidence>
<dbReference type="EC" id="2.7.1.17" evidence="8 10"/>
<dbReference type="CDD" id="cd07808">
    <property type="entry name" value="ASKHA_NBD_FGGY_EcXK-like"/>
    <property type="match status" value="1"/>
</dbReference>
<evidence type="ECO:0000256" key="1">
    <source>
        <dbReference type="ARBA" id="ARBA00009156"/>
    </source>
</evidence>
<comment type="caution">
    <text evidence="13">The sequence shown here is derived from an EMBL/GenBank/DDBJ whole genome shotgun (WGS) entry which is preliminary data.</text>
</comment>
<evidence type="ECO:0000256" key="10">
    <source>
        <dbReference type="RuleBase" id="RU364073"/>
    </source>
</evidence>
<sequence>MYLGIDLGTSAVKVVLVDDAQTITGSAEEALAPARPKPSWSEDDPDSWIAAVERALDRLRAEHPAAVAATRAIGLSGQMHGALLLDAGDRPLRPAILWNDGRAAAEAAELAEHSAALNRRLGVAAMAGFTAPKIVWLARHEPQVLAKTRRLLLPKDFVRLHLSGDFVTDVSDAAGTWLLDQQARRWDDEAVALCGVDPAWLPPILESPAPAGRLRSALARRWGMRDDIVIAAGAGDVAAGGLSIGAIRPGDAFISLGTSAQFFTVASAHQPDPERAVHAFCHALPATWFRMAALLNGASVLAAAAQWTGGADIGGLLEETEKTFTGPSPLLALPYLSGERTPHNRPDLRGAIIGLDATTQPTDIVQAMLEAVAFSLADALNVLRGAGSTVETAGLIGGGARSTFWAKLIASATGVELVKYEASDRGPAYGAARLARLSVSGEDASSVAVVPPIERIVKPEAALADAYQGRLEAFRSLYRALAPEFSRQS</sequence>
<dbReference type="InterPro" id="IPR000577">
    <property type="entry name" value="Carb_kinase_FGGY"/>
</dbReference>
<evidence type="ECO:0000259" key="12">
    <source>
        <dbReference type="Pfam" id="PF02782"/>
    </source>
</evidence>
<dbReference type="OrthoDB" id="9805576at2"/>
<dbReference type="PROSITE" id="PS00933">
    <property type="entry name" value="FGGY_KINASES_1"/>
    <property type="match status" value="1"/>
</dbReference>
<dbReference type="GO" id="GO:0005524">
    <property type="term" value="F:ATP binding"/>
    <property type="evidence" value="ECO:0007669"/>
    <property type="project" value="UniProtKB-UniRule"/>
</dbReference>
<dbReference type="Gene3D" id="3.30.420.40">
    <property type="match status" value="2"/>
</dbReference>
<dbReference type="PROSITE" id="PS00445">
    <property type="entry name" value="FGGY_KINASES_2"/>
    <property type="match status" value="1"/>
</dbReference>
<comment type="function">
    <text evidence="8">Catalyzes the phosphorylation of D-xylulose to D-xylulose 5-phosphate.</text>
</comment>
<keyword evidence="14" id="KW-1185">Reference proteome</keyword>
<dbReference type="InterPro" id="IPR018485">
    <property type="entry name" value="FGGY_C"/>
</dbReference>
<evidence type="ECO:0000256" key="5">
    <source>
        <dbReference type="ARBA" id="ARBA00022777"/>
    </source>
</evidence>
<evidence type="ECO:0000313" key="13">
    <source>
        <dbReference type="EMBL" id="PSJ61737.1"/>
    </source>
</evidence>
<feature type="binding site" evidence="8">
    <location>
        <begin position="79"/>
        <end position="80"/>
    </location>
    <ligand>
        <name>substrate</name>
    </ligand>
</feature>
<dbReference type="HAMAP" id="MF_02220">
    <property type="entry name" value="XylB"/>
    <property type="match status" value="1"/>
</dbReference>
<dbReference type="NCBIfam" id="TIGR01312">
    <property type="entry name" value="XylB"/>
    <property type="match status" value="1"/>
</dbReference>
<dbReference type="PANTHER" id="PTHR43095">
    <property type="entry name" value="SUGAR KINASE"/>
    <property type="match status" value="1"/>
</dbReference>
<dbReference type="InterPro" id="IPR050406">
    <property type="entry name" value="FGGY_Carb_Kinase"/>
</dbReference>
<reference evidence="13 14" key="1">
    <citation type="submission" date="2018-03" db="EMBL/GenBank/DDBJ databases">
        <title>The draft genome of Mesorhizobium sp. 6GN-30.</title>
        <authorList>
            <person name="Liu L."/>
            <person name="Li L."/>
            <person name="Wang T."/>
            <person name="Zhang X."/>
            <person name="Liang L."/>
        </authorList>
    </citation>
    <scope>NUCLEOTIDE SEQUENCE [LARGE SCALE GENOMIC DNA]</scope>
    <source>
        <strain evidence="13 14">6GN30</strain>
    </source>
</reference>
<evidence type="ECO:0000259" key="11">
    <source>
        <dbReference type="Pfam" id="PF00370"/>
    </source>
</evidence>
<feature type="domain" description="Carbohydrate kinase FGGY N-terminal" evidence="11">
    <location>
        <begin position="1"/>
        <end position="240"/>
    </location>
</feature>
<dbReference type="InterPro" id="IPR018484">
    <property type="entry name" value="FGGY_N"/>
</dbReference>
<evidence type="ECO:0000256" key="9">
    <source>
        <dbReference type="RuleBase" id="RU003733"/>
    </source>
</evidence>
<accession>A0A2P7SGZ3</accession>
<feature type="site" description="Important for activity" evidence="8">
    <location>
        <position position="6"/>
    </location>
</feature>
<dbReference type="Pfam" id="PF00370">
    <property type="entry name" value="FGGY_N"/>
    <property type="match status" value="1"/>
</dbReference>
<comment type="catalytic activity">
    <reaction evidence="8 10">
        <text>D-xylulose + ATP = D-xylulose 5-phosphate + ADP + H(+)</text>
        <dbReference type="Rhea" id="RHEA:10964"/>
        <dbReference type="ChEBI" id="CHEBI:15378"/>
        <dbReference type="ChEBI" id="CHEBI:17140"/>
        <dbReference type="ChEBI" id="CHEBI:30616"/>
        <dbReference type="ChEBI" id="CHEBI:57737"/>
        <dbReference type="ChEBI" id="CHEBI:456216"/>
        <dbReference type="EC" id="2.7.1.17"/>
    </reaction>
</comment>